<comment type="caution">
    <text evidence="4">The sequence shown here is derived from an EMBL/GenBank/DDBJ whole genome shotgun (WGS) entry which is preliminary data.</text>
</comment>
<evidence type="ECO:0000313" key="5">
    <source>
        <dbReference type="Proteomes" id="UP000247591"/>
    </source>
</evidence>
<evidence type="ECO:0000259" key="3">
    <source>
        <dbReference type="PROSITE" id="PS50977"/>
    </source>
</evidence>
<dbReference type="InterPro" id="IPR001647">
    <property type="entry name" value="HTH_TetR"/>
</dbReference>
<protein>
    <submittedName>
        <fullName evidence="4">TetR family transcriptional regulator</fullName>
    </submittedName>
</protein>
<dbReference type="PANTHER" id="PTHR30055">
    <property type="entry name" value="HTH-TYPE TRANSCRIPTIONAL REGULATOR RUTR"/>
    <property type="match status" value="1"/>
</dbReference>
<dbReference type="InterPro" id="IPR040611">
    <property type="entry name" value="AlkX_C"/>
</dbReference>
<dbReference type="PROSITE" id="PS50977">
    <property type="entry name" value="HTH_TETR_2"/>
    <property type="match status" value="1"/>
</dbReference>
<dbReference type="AlphaFoldDB" id="A0A318RPF5"/>
<keyword evidence="1 2" id="KW-0238">DNA-binding</keyword>
<organism evidence="4 5">
    <name type="scientific">Williamsia limnetica</name>
    <dbReference type="NCBI Taxonomy" id="882452"/>
    <lineage>
        <taxon>Bacteria</taxon>
        <taxon>Bacillati</taxon>
        <taxon>Actinomycetota</taxon>
        <taxon>Actinomycetes</taxon>
        <taxon>Mycobacteriales</taxon>
        <taxon>Nocardiaceae</taxon>
        <taxon>Williamsia</taxon>
    </lineage>
</organism>
<evidence type="ECO:0000256" key="1">
    <source>
        <dbReference type="ARBA" id="ARBA00023125"/>
    </source>
</evidence>
<dbReference type="SUPFAM" id="SSF46689">
    <property type="entry name" value="Homeodomain-like"/>
    <property type="match status" value="1"/>
</dbReference>
<keyword evidence="5" id="KW-1185">Reference proteome</keyword>
<feature type="domain" description="HTH tetR-type" evidence="3">
    <location>
        <begin position="7"/>
        <end position="67"/>
    </location>
</feature>
<dbReference type="InterPro" id="IPR009057">
    <property type="entry name" value="Homeodomain-like_sf"/>
</dbReference>
<sequence length="211" mass="23345">MRMSFRRHMREQVLSAAHVLTVEKGWDRVRVAEIATRVGVSRPTLYKEFGDKQGLGDALIVREGERFLAGIRRVLDEHRGDAAEAIVCSVRFTLEEATDSPLLKAVLTSNPADVRDENARGTGILPLLTSSTTLLQIASHELVCWFAEHFPQLDGDDVADGVDALVRLTVSHLVLPAGDRQNTGRQISRVALRYLGLDEPPCATLTLDRDH</sequence>
<dbReference type="Pfam" id="PF18556">
    <property type="entry name" value="TetR_C_35"/>
    <property type="match status" value="1"/>
</dbReference>
<dbReference type="EMBL" id="QJSP01000016">
    <property type="protein sequence ID" value="PYE13515.1"/>
    <property type="molecule type" value="Genomic_DNA"/>
</dbReference>
<dbReference type="Gene3D" id="1.10.357.10">
    <property type="entry name" value="Tetracycline Repressor, domain 2"/>
    <property type="match status" value="1"/>
</dbReference>
<dbReference type="Proteomes" id="UP000247591">
    <property type="component" value="Unassembled WGS sequence"/>
</dbReference>
<dbReference type="GO" id="GO:0000976">
    <property type="term" value="F:transcription cis-regulatory region binding"/>
    <property type="evidence" value="ECO:0007669"/>
    <property type="project" value="TreeGrafter"/>
</dbReference>
<proteinExistence type="predicted"/>
<dbReference type="PANTHER" id="PTHR30055:SF146">
    <property type="entry name" value="HTH-TYPE TRANSCRIPTIONAL DUAL REGULATOR CECR"/>
    <property type="match status" value="1"/>
</dbReference>
<accession>A0A318RPF5</accession>
<name>A0A318RPF5_WILLI</name>
<evidence type="ECO:0000256" key="2">
    <source>
        <dbReference type="PROSITE-ProRule" id="PRU00335"/>
    </source>
</evidence>
<dbReference type="InterPro" id="IPR050109">
    <property type="entry name" value="HTH-type_TetR-like_transc_reg"/>
</dbReference>
<reference evidence="4 5" key="1">
    <citation type="submission" date="2018-06" db="EMBL/GenBank/DDBJ databases">
        <title>Genomic Encyclopedia of Type Strains, Phase IV (KMG-IV): sequencing the most valuable type-strain genomes for metagenomic binning, comparative biology and taxonomic classification.</title>
        <authorList>
            <person name="Goeker M."/>
        </authorList>
    </citation>
    <scope>NUCLEOTIDE SEQUENCE [LARGE SCALE GENOMIC DNA]</scope>
    <source>
        <strain evidence="4 5">DSM 45521</strain>
    </source>
</reference>
<feature type="DNA-binding region" description="H-T-H motif" evidence="2">
    <location>
        <begin position="30"/>
        <end position="49"/>
    </location>
</feature>
<dbReference type="GO" id="GO:0003700">
    <property type="term" value="F:DNA-binding transcription factor activity"/>
    <property type="evidence" value="ECO:0007669"/>
    <property type="project" value="TreeGrafter"/>
</dbReference>
<evidence type="ECO:0000313" key="4">
    <source>
        <dbReference type="EMBL" id="PYE13515.1"/>
    </source>
</evidence>
<dbReference type="PRINTS" id="PR00455">
    <property type="entry name" value="HTHTETR"/>
</dbReference>
<gene>
    <name evidence="4" type="ORF">DFR67_11669</name>
</gene>
<dbReference type="Pfam" id="PF00440">
    <property type="entry name" value="TetR_N"/>
    <property type="match status" value="1"/>
</dbReference>